<sequence>MRIRVGAKESDVSVARADDLAEQLRAKGHDVEIVLLPDTGDRESIGQLRLGLLRDDFDVAIHRMNRMPTGSVPGLKLAAIPVRGDARDALCARDGLQLSGLPDGSVLATQGPLRRANVRRLRAEMDFEDLKPSLSVCLDRVAAGTLDGVVASAADIFVIGREEAITDYVPFVSAPGLGAVGYECREVDTDLVELLAQFDDQDSRICAITERAARAALNVHESVSVGAFAQRSGLLTLKVEVIPHDGSQGMSVQMGMPTSEFHAIRCGQRAAEALRMRGAEQIGREQAPVHEVQTEDRPVTTDICQARVLVPREEGRMSLGLRAHGITVDAVPLQRRDVLSVSSTLEGADWVAFTSRRAVDSIRELGWTLPRGAKVAAVGPGTADALVDLGYTVDLVPTQGWGVNALLDIWPEGTGNVLVPGSALLAPTFVASLQAKGYTAQLVPVYTMKVVESAPAEVVEAWKDSRYDAIVIASGSSALAVSSLLGWNPETAVIAVGDSAAAVLKRVRVDVAGETGSYLPEDTVELLRGIIERRSQQS</sequence>
<dbReference type="InterPro" id="IPR000860">
    <property type="entry name" value="HemC"/>
</dbReference>
<dbReference type="InterPro" id="IPR003754">
    <property type="entry name" value="4pyrrol_synth_uPrphyn_synth"/>
</dbReference>
<dbReference type="InterPro" id="IPR036803">
    <property type="entry name" value="Porphobilinogen_deaminase_C_sf"/>
</dbReference>
<feature type="domain" description="Porphobilinogen deaminase N-terminal" evidence="7">
    <location>
        <begin position="3"/>
        <end position="191"/>
    </location>
</feature>
<comment type="function">
    <text evidence="1">Tetrapolymerization of the monopyrrole PBG into the hydroxymethylbilane pre-uroporphyrinogen in several discrete steps.</text>
</comment>
<evidence type="ECO:0000256" key="2">
    <source>
        <dbReference type="ARBA" id="ARBA00005638"/>
    </source>
</evidence>
<dbReference type="SUPFAM" id="SSF69618">
    <property type="entry name" value="HemD-like"/>
    <property type="match status" value="1"/>
</dbReference>
<keyword evidence="4" id="KW-0808">Transferase</keyword>
<evidence type="ECO:0000259" key="8">
    <source>
        <dbReference type="Pfam" id="PF02602"/>
    </source>
</evidence>
<gene>
    <name evidence="9" type="ORF">EAX62_09230</name>
</gene>
<evidence type="ECO:0000256" key="6">
    <source>
        <dbReference type="ARBA" id="ARBA00048169"/>
    </source>
</evidence>
<dbReference type="InterPro" id="IPR036108">
    <property type="entry name" value="4pyrrol_syn_uPrphyn_synt_sf"/>
</dbReference>
<dbReference type="GO" id="GO:0004852">
    <property type="term" value="F:uroporphyrinogen-III synthase activity"/>
    <property type="evidence" value="ECO:0007669"/>
    <property type="project" value="InterPro"/>
</dbReference>
<dbReference type="Pfam" id="PF02602">
    <property type="entry name" value="HEM4"/>
    <property type="match status" value="1"/>
</dbReference>
<reference evidence="9 10" key="1">
    <citation type="submission" date="2018-10" db="EMBL/GenBank/DDBJ databases">
        <title>Tessaracoccus antarcticuss sp. nov., isolated from sediment.</title>
        <authorList>
            <person name="Zhou L.Y."/>
            <person name="Du Z.J."/>
        </authorList>
    </citation>
    <scope>NUCLEOTIDE SEQUENCE [LARGE SCALE GENOMIC DNA]</scope>
    <source>
        <strain evidence="9 10">JDX10</strain>
    </source>
</reference>
<dbReference type="OrthoDB" id="9810298at2"/>
<dbReference type="PANTHER" id="PTHR11557">
    <property type="entry name" value="PORPHOBILINOGEN DEAMINASE"/>
    <property type="match status" value="1"/>
</dbReference>
<dbReference type="EC" id="2.5.1.61" evidence="3"/>
<comment type="caution">
    <text evidence="9">The sequence shown here is derived from an EMBL/GenBank/DDBJ whole genome shotgun (WGS) entry which is preliminary data.</text>
</comment>
<organism evidence="9 10">
    <name type="scientific">Tessaracoccus antarcticus</name>
    <dbReference type="NCBI Taxonomy" id="2479848"/>
    <lineage>
        <taxon>Bacteria</taxon>
        <taxon>Bacillati</taxon>
        <taxon>Actinomycetota</taxon>
        <taxon>Actinomycetes</taxon>
        <taxon>Propionibacteriales</taxon>
        <taxon>Propionibacteriaceae</taxon>
        <taxon>Tessaracoccus</taxon>
    </lineage>
</organism>
<dbReference type="Gene3D" id="3.40.190.10">
    <property type="entry name" value="Periplasmic binding protein-like II"/>
    <property type="match status" value="2"/>
</dbReference>
<accession>A0A3M0G4V3</accession>
<dbReference type="Gene3D" id="3.30.160.40">
    <property type="entry name" value="Porphobilinogen deaminase, C-terminal domain"/>
    <property type="match status" value="1"/>
</dbReference>
<name>A0A3M0G4V3_9ACTN</name>
<dbReference type="GO" id="GO:0005737">
    <property type="term" value="C:cytoplasm"/>
    <property type="evidence" value="ECO:0007669"/>
    <property type="project" value="TreeGrafter"/>
</dbReference>
<dbReference type="RefSeq" id="WP_121901385.1">
    <property type="nucleotide sequence ID" value="NZ_REFW01000002.1"/>
</dbReference>
<dbReference type="EMBL" id="REFW01000002">
    <property type="protein sequence ID" value="RMB59905.1"/>
    <property type="molecule type" value="Genomic_DNA"/>
</dbReference>
<feature type="domain" description="Tetrapyrrole biosynthesis uroporphyrinogen III synthase" evidence="8">
    <location>
        <begin position="319"/>
        <end position="510"/>
    </location>
</feature>
<evidence type="ECO:0000256" key="5">
    <source>
        <dbReference type="ARBA" id="ARBA00023244"/>
    </source>
</evidence>
<protein>
    <recommendedName>
        <fullName evidence="3">hydroxymethylbilane synthase</fullName>
        <ecNumber evidence="3">2.5.1.61</ecNumber>
    </recommendedName>
</protein>
<dbReference type="GO" id="GO:0004418">
    <property type="term" value="F:hydroxymethylbilane synthase activity"/>
    <property type="evidence" value="ECO:0007669"/>
    <property type="project" value="UniProtKB-EC"/>
</dbReference>
<dbReference type="PANTHER" id="PTHR11557:SF0">
    <property type="entry name" value="PORPHOBILINOGEN DEAMINASE"/>
    <property type="match status" value="1"/>
</dbReference>
<proteinExistence type="inferred from homology"/>
<dbReference type="AlphaFoldDB" id="A0A3M0G4V3"/>
<comment type="similarity">
    <text evidence="2">Belongs to the HMBS family.</text>
</comment>
<dbReference type="SUPFAM" id="SSF53850">
    <property type="entry name" value="Periplasmic binding protein-like II"/>
    <property type="match status" value="1"/>
</dbReference>
<dbReference type="InterPro" id="IPR022417">
    <property type="entry name" value="Porphobilin_deaminase_N"/>
</dbReference>
<dbReference type="GO" id="GO:0006783">
    <property type="term" value="P:heme biosynthetic process"/>
    <property type="evidence" value="ECO:0007669"/>
    <property type="project" value="TreeGrafter"/>
</dbReference>
<keyword evidence="5" id="KW-0627">Porphyrin biosynthesis</keyword>
<comment type="catalytic activity">
    <reaction evidence="6">
        <text>4 porphobilinogen + H2O = hydroxymethylbilane + 4 NH4(+)</text>
        <dbReference type="Rhea" id="RHEA:13185"/>
        <dbReference type="ChEBI" id="CHEBI:15377"/>
        <dbReference type="ChEBI" id="CHEBI:28938"/>
        <dbReference type="ChEBI" id="CHEBI:57845"/>
        <dbReference type="ChEBI" id="CHEBI:58126"/>
        <dbReference type="EC" id="2.5.1.61"/>
    </reaction>
</comment>
<dbReference type="SUPFAM" id="SSF54782">
    <property type="entry name" value="Porphobilinogen deaminase (hydroxymethylbilane synthase), C-terminal domain"/>
    <property type="match status" value="1"/>
</dbReference>
<evidence type="ECO:0000259" key="7">
    <source>
        <dbReference type="Pfam" id="PF01379"/>
    </source>
</evidence>
<evidence type="ECO:0000313" key="10">
    <source>
        <dbReference type="Proteomes" id="UP000275256"/>
    </source>
</evidence>
<dbReference type="Gene3D" id="3.40.50.10090">
    <property type="match status" value="2"/>
</dbReference>
<evidence type="ECO:0000313" key="9">
    <source>
        <dbReference type="EMBL" id="RMB59905.1"/>
    </source>
</evidence>
<evidence type="ECO:0000256" key="1">
    <source>
        <dbReference type="ARBA" id="ARBA00002869"/>
    </source>
</evidence>
<evidence type="ECO:0000256" key="3">
    <source>
        <dbReference type="ARBA" id="ARBA00012655"/>
    </source>
</evidence>
<keyword evidence="10" id="KW-1185">Reference proteome</keyword>
<evidence type="ECO:0000256" key="4">
    <source>
        <dbReference type="ARBA" id="ARBA00022679"/>
    </source>
</evidence>
<dbReference type="Pfam" id="PF01379">
    <property type="entry name" value="Porphobil_deam"/>
    <property type="match status" value="1"/>
</dbReference>
<dbReference type="CDD" id="cd06578">
    <property type="entry name" value="HemD"/>
    <property type="match status" value="1"/>
</dbReference>
<dbReference type="Proteomes" id="UP000275256">
    <property type="component" value="Unassembled WGS sequence"/>
</dbReference>